<dbReference type="SUPFAM" id="SSF46689">
    <property type="entry name" value="Homeodomain-like"/>
    <property type="match status" value="1"/>
</dbReference>
<keyword evidence="6" id="KW-1185">Reference proteome</keyword>
<dbReference type="SMART" id="SM00342">
    <property type="entry name" value="HTH_ARAC"/>
    <property type="match status" value="1"/>
</dbReference>
<dbReference type="GO" id="GO:0003700">
    <property type="term" value="F:DNA-binding transcription factor activity"/>
    <property type="evidence" value="ECO:0007669"/>
    <property type="project" value="InterPro"/>
</dbReference>
<gene>
    <name evidence="5" type="ORF">MEA186_28737</name>
</gene>
<dbReference type="EMBL" id="AGSN01000199">
    <property type="protein sequence ID" value="EHH06308.1"/>
    <property type="molecule type" value="Genomic_DNA"/>
</dbReference>
<evidence type="ECO:0000256" key="1">
    <source>
        <dbReference type="ARBA" id="ARBA00023015"/>
    </source>
</evidence>
<feature type="domain" description="HTH araC/xylS-type" evidence="4">
    <location>
        <begin position="99"/>
        <end position="145"/>
    </location>
</feature>
<dbReference type="InterPro" id="IPR018060">
    <property type="entry name" value="HTH_AraC"/>
</dbReference>
<dbReference type="Gene3D" id="3.40.50.880">
    <property type="match status" value="1"/>
</dbReference>
<evidence type="ECO:0000256" key="3">
    <source>
        <dbReference type="SAM" id="MobiDB-lite"/>
    </source>
</evidence>
<dbReference type="AlphaFoldDB" id="G6YIC7"/>
<dbReference type="RefSeq" id="WP_006205513.1">
    <property type="nucleotide sequence ID" value="NZ_AGSN01000199.1"/>
</dbReference>
<feature type="compositionally biased region" description="Polar residues" evidence="3">
    <location>
        <begin position="153"/>
        <end position="172"/>
    </location>
</feature>
<dbReference type="OrthoDB" id="9783876at2"/>
<proteinExistence type="predicted"/>
<dbReference type="Gene3D" id="1.10.10.60">
    <property type="entry name" value="Homeodomain-like"/>
    <property type="match status" value="1"/>
</dbReference>
<keyword evidence="2" id="KW-0804">Transcription</keyword>
<evidence type="ECO:0000259" key="4">
    <source>
        <dbReference type="PROSITE" id="PS01124"/>
    </source>
</evidence>
<dbReference type="eggNOG" id="COG4977">
    <property type="taxonomic scope" value="Bacteria"/>
</dbReference>
<sequence>MTSEFGRRNAELAEITVDIVTSDRKCAVHWEALPAFKERFMRVEAAATVYEVDNDIWACAGGTAAFDMLVELVKRHCGEPVAVNVGELAVAGRVRTGDERQRLLLAQSAMPVLEIAVSCGFVSASHFSRCFGEAHQIAPHEARSLPAGGFSACQRQNRPSVTPPSGSSRTLA</sequence>
<accession>G6YIC7</accession>
<dbReference type="Proteomes" id="UP000002949">
    <property type="component" value="Unassembled WGS sequence"/>
</dbReference>
<reference evidence="5 6" key="1">
    <citation type="journal article" date="2012" name="J. Bacteriol.">
        <title>Draft Genome Sequence of Plant Growth-Promoting Rhizobium Mesorhizobium amorphae, Isolated from Zinc-Lead Mine Tailings.</title>
        <authorList>
            <person name="Hao X."/>
            <person name="Lin Y."/>
            <person name="Johnstone L."/>
            <person name="Baltrus D.A."/>
            <person name="Miller S.J."/>
            <person name="Wei G."/>
            <person name="Rensing C."/>
        </authorList>
    </citation>
    <scope>NUCLEOTIDE SEQUENCE [LARGE SCALE GENOMIC DNA]</scope>
    <source>
        <strain evidence="5 6">CCNWGS0123</strain>
    </source>
</reference>
<dbReference type="SUPFAM" id="SSF52317">
    <property type="entry name" value="Class I glutamine amidotransferase-like"/>
    <property type="match status" value="1"/>
</dbReference>
<dbReference type="PROSITE" id="PS01124">
    <property type="entry name" value="HTH_ARAC_FAMILY_2"/>
    <property type="match status" value="1"/>
</dbReference>
<dbReference type="InterPro" id="IPR029062">
    <property type="entry name" value="Class_I_gatase-like"/>
</dbReference>
<dbReference type="GO" id="GO:0043565">
    <property type="term" value="F:sequence-specific DNA binding"/>
    <property type="evidence" value="ECO:0007669"/>
    <property type="project" value="InterPro"/>
</dbReference>
<protein>
    <submittedName>
        <fullName evidence="5">Transcriptional regulator</fullName>
    </submittedName>
</protein>
<dbReference type="Pfam" id="PF12833">
    <property type="entry name" value="HTH_18"/>
    <property type="match status" value="1"/>
</dbReference>
<dbReference type="InterPro" id="IPR009057">
    <property type="entry name" value="Homeodomain-like_sf"/>
</dbReference>
<evidence type="ECO:0000256" key="2">
    <source>
        <dbReference type="ARBA" id="ARBA00023163"/>
    </source>
</evidence>
<name>G6YIC7_9HYPH</name>
<organism evidence="5 6">
    <name type="scientific">Mesorhizobium amorphae CCNWGS0123</name>
    <dbReference type="NCBI Taxonomy" id="1082933"/>
    <lineage>
        <taxon>Bacteria</taxon>
        <taxon>Pseudomonadati</taxon>
        <taxon>Pseudomonadota</taxon>
        <taxon>Alphaproteobacteria</taxon>
        <taxon>Hyphomicrobiales</taxon>
        <taxon>Phyllobacteriaceae</taxon>
        <taxon>Mesorhizobium</taxon>
    </lineage>
</organism>
<feature type="region of interest" description="Disordered" evidence="3">
    <location>
        <begin position="148"/>
        <end position="172"/>
    </location>
</feature>
<keyword evidence="1" id="KW-0805">Transcription regulation</keyword>
<evidence type="ECO:0000313" key="5">
    <source>
        <dbReference type="EMBL" id="EHH06308.1"/>
    </source>
</evidence>
<evidence type="ECO:0000313" key="6">
    <source>
        <dbReference type="Proteomes" id="UP000002949"/>
    </source>
</evidence>